<gene>
    <name evidence="2" type="ORF">I551_2719</name>
</gene>
<organism evidence="2 3">
    <name type="scientific">Mycobacterium ulcerans str. Harvey</name>
    <dbReference type="NCBI Taxonomy" id="1299332"/>
    <lineage>
        <taxon>Bacteria</taxon>
        <taxon>Bacillati</taxon>
        <taxon>Actinomycetota</taxon>
        <taxon>Actinomycetes</taxon>
        <taxon>Mycobacteriales</taxon>
        <taxon>Mycobacteriaceae</taxon>
        <taxon>Mycobacterium</taxon>
        <taxon>Mycobacterium ulcerans group</taxon>
    </lineage>
</organism>
<evidence type="ECO:0000256" key="1">
    <source>
        <dbReference type="SAM" id="MobiDB-lite"/>
    </source>
</evidence>
<keyword evidence="3" id="KW-1185">Reference proteome</keyword>
<feature type="compositionally biased region" description="Low complexity" evidence="1">
    <location>
        <begin position="1"/>
        <end position="18"/>
    </location>
</feature>
<protein>
    <submittedName>
        <fullName evidence="2">Uncharacterized protein</fullName>
    </submittedName>
</protein>
<comment type="caution">
    <text evidence="2">The sequence shown here is derived from an EMBL/GenBank/DDBJ whole genome shotgun (WGS) entry which is preliminary data.</text>
</comment>
<reference evidence="2 3" key="1">
    <citation type="submission" date="2014-01" db="EMBL/GenBank/DDBJ databases">
        <authorList>
            <person name="Dobos K."/>
            <person name="Lenaerts A."/>
            <person name="Ordway D."/>
            <person name="DeGroote M.A."/>
            <person name="Parker T."/>
            <person name="Sizemore C."/>
            <person name="Tallon L.J."/>
            <person name="Sadzewicz L.K."/>
            <person name="Sengamalay N."/>
            <person name="Fraser C.M."/>
            <person name="Hine E."/>
            <person name="Shefchek K.A."/>
            <person name="Das S.P."/>
            <person name="Tettelin H."/>
        </authorList>
    </citation>
    <scope>NUCLEOTIDE SEQUENCE [LARGE SCALE GENOMIC DNA]</scope>
    <source>
        <strain evidence="2 3">Harvey</strain>
    </source>
</reference>
<feature type="region of interest" description="Disordered" evidence="1">
    <location>
        <begin position="1"/>
        <end position="25"/>
    </location>
</feature>
<evidence type="ECO:0000313" key="2">
    <source>
        <dbReference type="EMBL" id="EUA91034.1"/>
    </source>
</evidence>
<accession>A0ABN0R1S6</accession>
<dbReference type="EMBL" id="JAOL01000097">
    <property type="protein sequence ID" value="EUA91034.1"/>
    <property type="molecule type" value="Genomic_DNA"/>
</dbReference>
<dbReference type="Proteomes" id="UP000020681">
    <property type="component" value="Unassembled WGS sequence"/>
</dbReference>
<name>A0ABN0R1S6_MYCUL</name>
<evidence type="ECO:0000313" key="3">
    <source>
        <dbReference type="Proteomes" id="UP000020681"/>
    </source>
</evidence>
<proteinExistence type="predicted"/>
<sequence>MAATADVATAAAAPPTRAGMRRSDPITSLRDSTVIAVVCRPMTEAGIRARR</sequence>